<dbReference type="PANTHER" id="PTHR31286">
    <property type="entry name" value="GLYCINE-RICH CELL WALL STRUCTURAL PROTEIN 1.8-LIKE"/>
    <property type="match status" value="1"/>
</dbReference>
<evidence type="ECO:0000256" key="1">
    <source>
        <dbReference type="SAM" id="MobiDB-lite"/>
    </source>
</evidence>
<feature type="region of interest" description="Disordered" evidence="1">
    <location>
        <begin position="266"/>
        <end position="301"/>
    </location>
</feature>
<accession>A0A4U5QNZ9</accession>
<proteinExistence type="predicted"/>
<dbReference type="InterPro" id="IPR025558">
    <property type="entry name" value="DUF4283"/>
</dbReference>
<evidence type="ECO:0000259" key="2">
    <source>
        <dbReference type="Pfam" id="PF14111"/>
    </source>
</evidence>
<organism evidence="3">
    <name type="scientific">Populus alba</name>
    <name type="common">White poplar</name>
    <dbReference type="NCBI Taxonomy" id="43335"/>
    <lineage>
        <taxon>Eukaryota</taxon>
        <taxon>Viridiplantae</taxon>
        <taxon>Streptophyta</taxon>
        <taxon>Embryophyta</taxon>
        <taxon>Tracheophyta</taxon>
        <taxon>Spermatophyta</taxon>
        <taxon>Magnoliopsida</taxon>
        <taxon>eudicotyledons</taxon>
        <taxon>Gunneridae</taxon>
        <taxon>Pentapetalae</taxon>
        <taxon>rosids</taxon>
        <taxon>fabids</taxon>
        <taxon>Malpighiales</taxon>
        <taxon>Salicaceae</taxon>
        <taxon>Saliceae</taxon>
        <taxon>Populus</taxon>
    </lineage>
</organism>
<feature type="domain" description="DUF4283" evidence="2">
    <location>
        <begin position="57"/>
        <end position="140"/>
    </location>
</feature>
<feature type="region of interest" description="Disordered" evidence="1">
    <location>
        <begin position="385"/>
        <end position="433"/>
    </location>
</feature>
<feature type="compositionally biased region" description="Polar residues" evidence="1">
    <location>
        <begin position="292"/>
        <end position="301"/>
    </location>
</feature>
<dbReference type="EMBL" id="RCHU01000160">
    <property type="protein sequence ID" value="TKS12518.1"/>
    <property type="molecule type" value="Genomic_DNA"/>
</dbReference>
<feature type="compositionally biased region" description="Basic residues" evidence="1">
    <location>
        <begin position="418"/>
        <end position="433"/>
    </location>
</feature>
<evidence type="ECO:0000313" key="3">
    <source>
        <dbReference type="EMBL" id="TKS12518.1"/>
    </source>
</evidence>
<dbReference type="Pfam" id="PF14111">
    <property type="entry name" value="DUF4283"/>
    <property type="match status" value="1"/>
</dbReference>
<protein>
    <recommendedName>
        <fullName evidence="2">DUF4283 domain-containing protein</fullName>
    </recommendedName>
</protein>
<dbReference type="STRING" id="43335.A0A4U5QNZ9"/>
<gene>
    <name evidence="3" type="ORF">D5086_0000062550</name>
</gene>
<dbReference type="InterPro" id="IPR040256">
    <property type="entry name" value="At4g02000-like"/>
</dbReference>
<sequence>MTTHGRHPKTKTTTNSTSWADRVRVSDSSTRFTLEPLSRQPIGHTLKISEELLLDNSSQWTRCMIGFFPGFRMPFHAANSIASRAWRSFGLENVMTTSNGFLIFRFNTEDAMHTVLEKGPWMFGGKNIILQQWHPRFQFDKNKISTIPVWVRLHGLPFPLWSKQGLSLAASMVGRPLSCDELTYGCTRLEYARLCVEVDAALPFCKVFGHSCAVSLPTTKEPVVATDIPDTTPIPTPTLNNPGQAVPPAIPPTIPYVIAPHTDPALPHTNLPNTNTSTSPSTSTKHAIPPETATSSQAIATPNPSANARLLPILIPNSDQVFPAIKPLLSMPPVEPTSPADIEDCDSSQDSGNELLGLQHHHVTGLHATICLESKMNSLRTTSATFSADQGDSNEASTSFIHPAESQVQSPPPTPATVKKKKGGRKKKEARGL</sequence>
<dbReference type="PANTHER" id="PTHR31286:SF99">
    <property type="entry name" value="DUF4283 DOMAIN-CONTAINING PROTEIN"/>
    <property type="match status" value="1"/>
</dbReference>
<comment type="caution">
    <text evidence="3">The sequence shown here is derived from an EMBL/GenBank/DDBJ whole genome shotgun (WGS) entry which is preliminary data.</text>
</comment>
<reference evidence="3" key="1">
    <citation type="submission" date="2018-10" db="EMBL/GenBank/DDBJ databases">
        <title>Population genomic analysis revealed the cold adaptation of white poplar.</title>
        <authorList>
            <person name="Liu Y.-J."/>
        </authorList>
    </citation>
    <scope>NUCLEOTIDE SEQUENCE [LARGE SCALE GENOMIC DNA]</scope>
    <source>
        <strain evidence="3">PAL-ZL1</strain>
    </source>
</reference>
<feature type="compositionally biased region" description="Polar residues" evidence="1">
    <location>
        <begin position="385"/>
        <end position="400"/>
    </location>
</feature>
<dbReference type="AlphaFoldDB" id="A0A4U5QNZ9"/>
<name>A0A4U5QNZ9_POPAL</name>
<feature type="compositionally biased region" description="Low complexity" evidence="1">
    <location>
        <begin position="266"/>
        <end position="284"/>
    </location>
</feature>
<feature type="region of interest" description="Disordered" evidence="1">
    <location>
        <begin position="332"/>
        <end position="352"/>
    </location>
</feature>